<keyword evidence="4" id="KW-0807">Transducer</keyword>
<feature type="binding site" evidence="5">
    <location>
        <position position="408"/>
    </location>
    <ligand>
        <name>GTP</name>
        <dbReference type="ChEBI" id="CHEBI:37565"/>
    </ligand>
</feature>
<dbReference type="GO" id="GO:0001664">
    <property type="term" value="F:G protein-coupled receptor binding"/>
    <property type="evidence" value="ECO:0007669"/>
    <property type="project" value="TreeGrafter"/>
</dbReference>
<evidence type="ECO:0000256" key="2">
    <source>
        <dbReference type="ARBA" id="ARBA00022741"/>
    </source>
</evidence>
<dbReference type="GO" id="GO:0007188">
    <property type="term" value="P:adenylate cyclase-modulating G protein-coupled receptor signaling pathway"/>
    <property type="evidence" value="ECO:0007669"/>
    <property type="project" value="TreeGrafter"/>
</dbReference>
<dbReference type="EMBL" id="JACAZI010000006">
    <property type="protein sequence ID" value="KAF7358546.1"/>
    <property type="molecule type" value="Genomic_DNA"/>
</dbReference>
<feature type="compositionally biased region" description="Polar residues" evidence="7">
    <location>
        <begin position="194"/>
        <end position="208"/>
    </location>
</feature>
<feature type="region of interest" description="Disordered" evidence="7">
    <location>
        <begin position="187"/>
        <end position="208"/>
    </location>
</feature>
<dbReference type="SUPFAM" id="SSF52540">
    <property type="entry name" value="P-loop containing nucleoside triphosphate hydrolases"/>
    <property type="match status" value="1"/>
</dbReference>
<dbReference type="OrthoDB" id="5817230at2759"/>
<dbReference type="PROSITE" id="PS51882">
    <property type="entry name" value="G_ALPHA"/>
    <property type="match status" value="1"/>
</dbReference>
<dbReference type="SMART" id="SM00275">
    <property type="entry name" value="G_alpha"/>
    <property type="match status" value="1"/>
</dbReference>
<dbReference type="GO" id="GO:0031683">
    <property type="term" value="F:G-protein beta/gamma-subunit complex binding"/>
    <property type="evidence" value="ECO:0007669"/>
    <property type="project" value="InterPro"/>
</dbReference>
<dbReference type="GO" id="GO:0005834">
    <property type="term" value="C:heterotrimeric G-protein complex"/>
    <property type="evidence" value="ECO:0007669"/>
    <property type="project" value="TreeGrafter"/>
</dbReference>
<evidence type="ECO:0000256" key="4">
    <source>
        <dbReference type="ARBA" id="ARBA00023224"/>
    </source>
</evidence>
<proteinExistence type="predicted"/>
<reference evidence="8" key="1">
    <citation type="submission" date="2020-05" db="EMBL/GenBank/DDBJ databases">
        <title>Mycena genomes resolve the evolution of fungal bioluminescence.</title>
        <authorList>
            <person name="Tsai I.J."/>
        </authorList>
    </citation>
    <scope>NUCLEOTIDE SEQUENCE</scope>
    <source>
        <strain evidence="8">CCC161011</strain>
    </source>
</reference>
<dbReference type="AlphaFoldDB" id="A0A8H6YH02"/>
<evidence type="ECO:0000256" key="7">
    <source>
        <dbReference type="SAM" id="MobiDB-lite"/>
    </source>
</evidence>
<dbReference type="PRINTS" id="PR00318">
    <property type="entry name" value="GPROTEINA"/>
</dbReference>
<dbReference type="InterPro" id="IPR027417">
    <property type="entry name" value="P-loop_NTPase"/>
</dbReference>
<dbReference type="Gene3D" id="1.10.400.10">
    <property type="entry name" value="GI Alpha 1, domain 2-like"/>
    <property type="match status" value="1"/>
</dbReference>
<evidence type="ECO:0000256" key="3">
    <source>
        <dbReference type="ARBA" id="ARBA00023134"/>
    </source>
</evidence>
<dbReference type="GO" id="GO:0005737">
    <property type="term" value="C:cytoplasm"/>
    <property type="evidence" value="ECO:0007669"/>
    <property type="project" value="TreeGrafter"/>
</dbReference>
<dbReference type="InterPro" id="IPR001019">
    <property type="entry name" value="Gprotein_alpha_su"/>
</dbReference>
<keyword evidence="9" id="KW-1185">Reference proteome</keyword>
<feature type="binding site" evidence="6">
    <location>
        <position position="275"/>
    </location>
    <ligand>
        <name>Mg(2+)</name>
        <dbReference type="ChEBI" id="CHEBI:18420"/>
    </ligand>
</feature>
<comment type="caution">
    <text evidence="8">The sequence shown here is derived from an EMBL/GenBank/DDBJ whole genome shotgun (WGS) entry which is preliminary data.</text>
</comment>
<dbReference type="PANTHER" id="PTHR10218:SF302">
    <property type="entry name" value="GUANINE NUCLEOTIDE-BINDING PROTEIN ALPHA-5 SUBUNIT"/>
    <property type="match status" value="1"/>
</dbReference>
<dbReference type="GO" id="GO:0046872">
    <property type="term" value="F:metal ion binding"/>
    <property type="evidence" value="ECO:0007669"/>
    <property type="project" value="UniProtKB-KW"/>
</dbReference>
<feature type="region of interest" description="Disordered" evidence="7">
    <location>
        <begin position="1"/>
        <end position="27"/>
    </location>
</feature>
<keyword evidence="1 6" id="KW-0479">Metal-binding</keyword>
<feature type="binding site" evidence="5">
    <location>
        <begin position="347"/>
        <end position="350"/>
    </location>
    <ligand>
        <name>GTP</name>
        <dbReference type="ChEBI" id="CHEBI:37565"/>
    </ligand>
</feature>
<dbReference type="PANTHER" id="PTHR10218">
    <property type="entry name" value="GTP-BINDING PROTEIN ALPHA SUBUNIT"/>
    <property type="match status" value="1"/>
</dbReference>
<dbReference type="GO" id="GO:0003924">
    <property type="term" value="F:GTPase activity"/>
    <property type="evidence" value="ECO:0007669"/>
    <property type="project" value="InterPro"/>
</dbReference>
<evidence type="ECO:0000256" key="5">
    <source>
        <dbReference type="PIRSR" id="PIRSR601019-1"/>
    </source>
</evidence>
<dbReference type="SUPFAM" id="SSF47895">
    <property type="entry name" value="Transducin (alpha subunit), insertion domain"/>
    <property type="match status" value="1"/>
</dbReference>
<evidence type="ECO:0000256" key="1">
    <source>
        <dbReference type="ARBA" id="ARBA00022723"/>
    </source>
</evidence>
<keyword evidence="6" id="KW-0460">Magnesium</keyword>
<evidence type="ECO:0000313" key="9">
    <source>
        <dbReference type="Proteomes" id="UP000620124"/>
    </source>
</evidence>
<keyword evidence="2 5" id="KW-0547">Nucleotide-binding</keyword>
<organism evidence="8 9">
    <name type="scientific">Mycena venus</name>
    <dbReference type="NCBI Taxonomy" id="2733690"/>
    <lineage>
        <taxon>Eukaryota</taxon>
        <taxon>Fungi</taxon>
        <taxon>Dikarya</taxon>
        <taxon>Basidiomycota</taxon>
        <taxon>Agaricomycotina</taxon>
        <taxon>Agaricomycetes</taxon>
        <taxon>Agaricomycetidae</taxon>
        <taxon>Agaricales</taxon>
        <taxon>Marasmiineae</taxon>
        <taxon>Mycenaceae</taxon>
        <taxon>Mycena</taxon>
    </lineage>
</organism>
<name>A0A8H6YH02_9AGAR</name>
<dbReference type="Proteomes" id="UP000620124">
    <property type="component" value="Unassembled WGS sequence"/>
</dbReference>
<protein>
    <submittedName>
        <fullName evidence="8">G-protein alpha subunit</fullName>
    </submittedName>
</protein>
<accession>A0A8H6YH02</accession>
<evidence type="ECO:0000256" key="6">
    <source>
        <dbReference type="PIRSR" id="PIRSR601019-2"/>
    </source>
</evidence>
<dbReference type="InterPro" id="IPR011025">
    <property type="entry name" value="GproteinA_insert"/>
</dbReference>
<sequence length="500" mass="56121">MPDRRAHKTNNSYFNPFNISLQPPANETQEEKAARLKAQEATSVAAVRFKFTGGSEPDRGNTRGDTNFADNRCGVGGIEENAGEEKALDQDPALRPIGIGEEFNATELAFTPKYFESERLVWKTVIQINLISSIKKILTVLQEEWEALETDSAESKYDTPLTSEHKRLELSFSPLLAFETSISQNKLHKLRRSPSATPESQPSTDDIPSQVTQVLATCKNKIIALWDDGVIRGILRSHSVYLQDDSGFFLDDTPRITALDYIPSDRDIMRARIRTLGVEEHRFVTESGTRNHISTMYKPSSFLAPLIFWQRLDEDSKVNPLQDSLELWRELVGNPLLAKIALILVFNKKDVLQAHIAAGMMVKKYLPNFGDRPNDVASVTRYFRDKFSACLRKFSPEPRPFIFYETGAINIKLPAVILKEVQNQISLKFLKDLDGKETPVLFPEAAEADPPSTNDLSQFLRSLGVDLRSLGRHEDALQVDGEPADLCRKLAEVDPTSVGT</sequence>
<dbReference type="Pfam" id="PF00503">
    <property type="entry name" value="G-alpha"/>
    <property type="match status" value="2"/>
</dbReference>
<evidence type="ECO:0000313" key="8">
    <source>
        <dbReference type="EMBL" id="KAF7358546.1"/>
    </source>
</evidence>
<dbReference type="Gene3D" id="3.40.50.300">
    <property type="entry name" value="P-loop containing nucleotide triphosphate hydrolases"/>
    <property type="match status" value="1"/>
</dbReference>
<feature type="compositionally biased region" description="Polar residues" evidence="7">
    <location>
        <begin position="9"/>
        <end position="27"/>
    </location>
</feature>
<gene>
    <name evidence="8" type="ORF">MVEN_00905800</name>
</gene>
<dbReference type="GO" id="GO:0005525">
    <property type="term" value="F:GTP binding"/>
    <property type="evidence" value="ECO:0007669"/>
    <property type="project" value="UniProtKB-KW"/>
</dbReference>
<keyword evidence="3 5" id="KW-0342">GTP-binding</keyword>